<dbReference type="Proteomes" id="UP000051380">
    <property type="component" value="Unassembled WGS sequence"/>
</dbReference>
<dbReference type="PANTHER" id="PTHR30367:SF12">
    <property type="entry name" value="P-HYDROXYBENZOIC ACID EFFLUX PUMP SUBUNIT AAEA"/>
    <property type="match status" value="1"/>
</dbReference>
<accession>A0A0R3C483</accession>
<protein>
    <submittedName>
        <fullName evidence="3">Secretion protein HlyD</fullName>
    </submittedName>
</protein>
<proteinExistence type="predicted"/>
<dbReference type="Gene3D" id="2.40.50.100">
    <property type="match status" value="1"/>
</dbReference>
<evidence type="ECO:0000313" key="3">
    <source>
        <dbReference type="EMBL" id="KRP92554.1"/>
    </source>
</evidence>
<dbReference type="Gene3D" id="1.10.287.470">
    <property type="entry name" value="Helix hairpin bin"/>
    <property type="match status" value="1"/>
</dbReference>
<feature type="transmembrane region" description="Helical" evidence="2">
    <location>
        <begin position="42"/>
        <end position="61"/>
    </location>
</feature>
<evidence type="ECO:0000313" key="4">
    <source>
        <dbReference type="Proteomes" id="UP000051380"/>
    </source>
</evidence>
<feature type="coiled-coil region" evidence="1">
    <location>
        <begin position="114"/>
        <end position="166"/>
    </location>
</feature>
<dbReference type="SUPFAM" id="SSF111369">
    <property type="entry name" value="HlyD-like secretion proteins"/>
    <property type="match status" value="2"/>
</dbReference>
<dbReference type="EMBL" id="LJYF01000031">
    <property type="protein sequence ID" value="KRP92554.1"/>
    <property type="molecule type" value="Genomic_DNA"/>
</dbReference>
<dbReference type="STRING" id="108015.GA0061099_100592"/>
<dbReference type="InterPro" id="IPR050393">
    <property type="entry name" value="MFP_Efflux_Pump"/>
</dbReference>
<dbReference type="RefSeq" id="WP_057029168.1">
    <property type="nucleotide sequence ID" value="NZ_LJYF01000031.1"/>
</dbReference>
<dbReference type="AlphaFoldDB" id="A0A0R3C483"/>
<dbReference type="PANTHER" id="PTHR30367">
    <property type="entry name" value="P-HYDROXYBENZOIC ACID EFFLUX PUMP SUBUNIT AAEA-RELATED"/>
    <property type="match status" value="1"/>
</dbReference>
<keyword evidence="2" id="KW-0812">Transmembrane</keyword>
<evidence type="ECO:0000256" key="1">
    <source>
        <dbReference type="SAM" id="Coils"/>
    </source>
</evidence>
<organism evidence="3 4">
    <name type="scientific">Bradyrhizobium yuanmingense</name>
    <dbReference type="NCBI Taxonomy" id="108015"/>
    <lineage>
        <taxon>Bacteria</taxon>
        <taxon>Pseudomonadati</taxon>
        <taxon>Pseudomonadota</taxon>
        <taxon>Alphaproteobacteria</taxon>
        <taxon>Hyphomicrobiales</taxon>
        <taxon>Nitrobacteraceae</taxon>
        <taxon>Bradyrhizobium</taxon>
    </lineage>
</organism>
<reference evidence="3 4" key="1">
    <citation type="submission" date="2015-09" db="EMBL/GenBank/DDBJ databases">
        <title>Draft Genome Sequence of the Strain BR 3267 (Bradyrhizobium yuanmingense) recommended as inoculant for cowpea in Brazil.</title>
        <authorList>
            <person name="Simoes-Araujo J.L."/>
            <person name="Zilli J.E."/>
        </authorList>
    </citation>
    <scope>NUCLEOTIDE SEQUENCE [LARGE SCALE GENOMIC DNA]</scope>
    <source>
        <strain evidence="3 4">BR3267</strain>
    </source>
</reference>
<keyword evidence="2" id="KW-0472">Membrane</keyword>
<gene>
    <name evidence="3" type="ORF">AOQ72_30910</name>
</gene>
<name>A0A0R3C483_9BRAD</name>
<sequence>MLELLICSFVTILPDYLYRRYVQGKRFGKEITFFSVWYELRWGITACLMLTVSLITMIFYFHPATSSATLYFRTVPILPEGSGRVAEVKVGFSAPVKQGDVLFTLDSSKQRAAVETAKRKVAEVDAAMQTAQADVVKAEAQLGEARANYQQAKDELEVKTELQRRNPGIVPQRDIDKLQVLVDQRQSGIDAATAAKQSVSLQVSALLPAQKASAEAALDQAQVDLDKTFVRAGVDGRVEQFLVRPGDVVNQLMRPAGVLVPEGAGRKALQAGFGQIEAQVMKTGMVAEATCISKPWVIIPMVITTVQDYIAAGQFRTGEQLIDPQNAVRPGTILVFLEPLYKGGLDGVTPGSSCIVNAYTSNHEEISAKDTSTSRKIALHVVDGVGLVHALLLRIQALLLPIQTLVLSGGH</sequence>
<evidence type="ECO:0000256" key="2">
    <source>
        <dbReference type="SAM" id="Phobius"/>
    </source>
</evidence>
<comment type="caution">
    <text evidence="3">The sequence shown here is derived from an EMBL/GenBank/DDBJ whole genome shotgun (WGS) entry which is preliminary data.</text>
</comment>
<dbReference type="OrthoDB" id="7929252at2"/>
<keyword evidence="2" id="KW-1133">Transmembrane helix</keyword>
<keyword evidence="1" id="KW-0175">Coiled coil</keyword>